<organism evidence="2 3">
    <name type="scientific">Alicyclobacillus ferrooxydans</name>
    <dbReference type="NCBI Taxonomy" id="471514"/>
    <lineage>
        <taxon>Bacteria</taxon>
        <taxon>Bacillati</taxon>
        <taxon>Bacillota</taxon>
        <taxon>Bacilli</taxon>
        <taxon>Bacillales</taxon>
        <taxon>Alicyclobacillaceae</taxon>
        <taxon>Alicyclobacillus</taxon>
    </lineage>
</organism>
<keyword evidence="3" id="KW-1185">Reference proteome</keyword>
<proteinExistence type="predicted"/>
<dbReference type="RefSeq" id="WP_054970027.1">
    <property type="nucleotide sequence ID" value="NZ_LJCO01000068.1"/>
</dbReference>
<gene>
    <name evidence="2" type="ORF">AN477_15250</name>
</gene>
<evidence type="ECO:0000256" key="1">
    <source>
        <dbReference type="SAM" id="SignalP"/>
    </source>
</evidence>
<reference evidence="2 3" key="1">
    <citation type="submission" date="2015-09" db="EMBL/GenBank/DDBJ databases">
        <title>Draft genome sequence of Alicyclobacillus ferrooxydans DSM 22381.</title>
        <authorList>
            <person name="Hemp J."/>
        </authorList>
    </citation>
    <scope>NUCLEOTIDE SEQUENCE [LARGE SCALE GENOMIC DNA]</scope>
    <source>
        <strain evidence="2 3">TC-34</strain>
    </source>
</reference>
<dbReference type="AlphaFoldDB" id="A0A0P9CIP3"/>
<dbReference type="OrthoDB" id="10012789at2"/>
<evidence type="ECO:0000313" key="2">
    <source>
        <dbReference type="EMBL" id="KPV42889.1"/>
    </source>
</evidence>
<dbReference type="Proteomes" id="UP000050482">
    <property type="component" value="Unassembled WGS sequence"/>
</dbReference>
<name>A0A0P9CIP3_9BACL</name>
<comment type="caution">
    <text evidence="2">The sequence shown here is derived from an EMBL/GenBank/DDBJ whole genome shotgun (WGS) entry which is preliminary data.</text>
</comment>
<accession>A0A0P9CIP3</accession>
<protein>
    <submittedName>
        <fullName evidence="2">Uncharacterized protein</fullName>
    </submittedName>
</protein>
<feature type="signal peptide" evidence="1">
    <location>
        <begin position="1"/>
        <end position="22"/>
    </location>
</feature>
<feature type="chain" id="PRO_5038466088" evidence="1">
    <location>
        <begin position="23"/>
        <end position="225"/>
    </location>
</feature>
<keyword evidence="1" id="KW-0732">Signal</keyword>
<dbReference type="EMBL" id="LJCO01000068">
    <property type="protein sequence ID" value="KPV42889.1"/>
    <property type="molecule type" value="Genomic_DNA"/>
</dbReference>
<sequence>MLKRFFSAVPFMVLISSGLFLHYDVATRGQLVNRVGIRGGTASSSFVVTEDEGVSPAGGTIALTGFEGYRLYQITLIGVTQTGKEYFRISSPSTRVGAIISNTLAPGTVVYRIRGVSPVEAVAVPWQGGYLKAVNVPVRTLGTISVYSKNATHKQGYYEVQNIPVPNIGQHYGDVNVIGEGYIEFVSRTLPGGTALYSVPDSNPERTLAVKIHGKYFRAVWVNDF</sequence>
<dbReference type="PATRIC" id="fig|471514.4.peg.3345"/>
<evidence type="ECO:0000313" key="3">
    <source>
        <dbReference type="Proteomes" id="UP000050482"/>
    </source>
</evidence>